<evidence type="ECO:0000256" key="5">
    <source>
        <dbReference type="ARBA" id="ARBA00022692"/>
    </source>
</evidence>
<dbReference type="OrthoDB" id="203513at2759"/>
<dbReference type="Proteomes" id="UP000789595">
    <property type="component" value="Unassembled WGS sequence"/>
</dbReference>
<evidence type="ECO:0008006" key="11">
    <source>
        <dbReference type="Google" id="ProtNLM"/>
    </source>
</evidence>
<keyword evidence="5 8" id="KW-0812">Transmembrane</keyword>
<dbReference type="PANTHER" id="PTHR13929:SF0">
    <property type="entry name" value="UBIA PRENYLTRANSFERASE DOMAIN-CONTAINING PROTEIN 1"/>
    <property type="match status" value="1"/>
</dbReference>
<keyword evidence="4" id="KW-0808">Transferase</keyword>
<organism evidence="9 10">
    <name type="scientific">Pelagomonas calceolata</name>
    <dbReference type="NCBI Taxonomy" id="35677"/>
    <lineage>
        <taxon>Eukaryota</taxon>
        <taxon>Sar</taxon>
        <taxon>Stramenopiles</taxon>
        <taxon>Ochrophyta</taxon>
        <taxon>Pelagophyceae</taxon>
        <taxon>Pelagomonadales</taxon>
        <taxon>Pelagomonadaceae</taxon>
        <taxon>Pelagomonas</taxon>
    </lineage>
</organism>
<dbReference type="GO" id="GO:0009234">
    <property type="term" value="P:menaquinone biosynthetic process"/>
    <property type="evidence" value="ECO:0007669"/>
    <property type="project" value="UniProtKB-KW"/>
</dbReference>
<evidence type="ECO:0000313" key="9">
    <source>
        <dbReference type="EMBL" id="CAH0368078.1"/>
    </source>
</evidence>
<feature type="transmembrane region" description="Helical" evidence="8">
    <location>
        <begin position="169"/>
        <end position="186"/>
    </location>
</feature>
<dbReference type="CDD" id="cd13962">
    <property type="entry name" value="PT_UbiA_UBIAD1"/>
    <property type="match status" value="1"/>
</dbReference>
<feature type="transmembrane region" description="Helical" evidence="8">
    <location>
        <begin position="246"/>
        <end position="267"/>
    </location>
</feature>
<dbReference type="GO" id="GO:0046428">
    <property type="term" value="F:1,4-dihydroxy-2-naphthoate polyprenyltransferase activity"/>
    <property type="evidence" value="ECO:0007669"/>
    <property type="project" value="InterPro"/>
</dbReference>
<evidence type="ECO:0000313" key="10">
    <source>
        <dbReference type="Proteomes" id="UP000789595"/>
    </source>
</evidence>
<dbReference type="InterPro" id="IPR000537">
    <property type="entry name" value="UbiA_prenyltransferase"/>
</dbReference>
<sequence length="328" mass="35555">MVTTRRQQKEAKPPLWKVLLLASRPNTLAASFTPVLVGHCVTRHLLGSAADANKSFRFWVFACLIQIGTNLHNDYADFVKGADDENRIGQARATQKGWLTPRQTAGLATLSLGLAHGIGVQLSREAGRWMWFVTWTSVFNAVAYTGGPYPLGYVGLGWVSLGYTGLGDVFVFAYFGVVATVAPYYLSGGTGAPSQLMVAAVCLGFLATAIIVVNNLRDRETDARCGKRTLAVRFGEMFAVREYVNLVRWAHILTFLSPFLFGAPYAWAAVPILTSKAAVGCCLGIMEEDGAALNPYVGRTAKLQLQFGLLLALFTAIDPGARGRFFFG</sequence>
<dbReference type="GO" id="GO:0016020">
    <property type="term" value="C:membrane"/>
    <property type="evidence" value="ECO:0007669"/>
    <property type="project" value="UniProtKB-SubCell"/>
</dbReference>
<keyword evidence="10" id="KW-1185">Reference proteome</keyword>
<dbReference type="GO" id="GO:0042371">
    <property type="term" value="P:vitamin K biosynthetic process"/>
    <property type="evidence" value="ECO:0007669"/>
    <property type="project" value="TreeGrafter"/>
</dbReference>
<evidence type="ECO:0000256" key="1">
    <source>
        <dbReference type="ARBA" id="ARBA00004141"/>
    </source>
</evidence>
<protein>
    <recommendedName>
        <fullName evidence="11">1,4-dihydroxy-2-naphthoate octaprenyltransferase</fullName>
    </recommendedName>
</protein>
<dbReference type="InterPro" id="IPR004657">
    <property type="entry name" value="MenA"/>
</dbReference>
<feature type="transmembrane region" description="Helical" evidence="8">
    <location>
        <begin position="129"/>
        <end position="149"/>
    </location>
</feature>
<dbReference type="PANTHER" id="PTHR13929">
    <property type="entry name" value="1,4-DIHYDROXY-2-NAPHTHOATE OCTAPRENYLTRANSFERASE"/>
    <property type="match status" value="1"/>
</dbReference>
<proteinExistence type="inferred from homology"/>
<comment type="caution">
    <text evidence="9">The sequence shown here is derived from an EMBL/GenBank/DDBJ whole genome shotgun (WGS) entry which is preliminary data.</text>
</comment>
<dbReference type="EMBL" id="CAKKNE010000002">
    <property type="protein sequence ID" value="CAH0368078.1"/>
    <property type="molecule type" value="Genomic_DNA"/>
</dbReference>
<evidence type="ECO:0000256" key="7">
    <source>
        <dbReference type="ARBA" id="ARBA00023136"/>
    </source>
</evidence>
<keyword evidence="3" id="KW-1003">Cell membrane</keyword>
<evidence type="ECO:0000256" key="2">
    <source>
        <dbReference type="ARBA" id="ARBA00022428"/>
    </source>
</evidence>
<dbReference type="HAMAP" id="MF_01937">
    <property type="entry name" value="MenA_1"/>
    <property type="match status" value="1"/>
</dbReference>
<keyword evidence="7 8" id="KW-0472">Membrane</keyword>
<evidence type="ECO:0000256" key="4">
    <source>
        <dbReference type="ARBA" id="ARBA00022679"/>
    </source>
</evidence>
<dbReference type="PIRSF" id="PIRSF005355">
    <property type="entry name" value="UBIAD1"/>
    <property type="match status" value="1"/>
</dbReference>
<name>A0A8J2S958_9STRA</name>
<dbReference type="AlphaFoldDB" id="A0A8J2S958"/>
<accession>A0A8J2S958</accession>
<gene>
    <name evidence="9" type="ORF">PECAL_2P11260</name>
</gene>
<keyword evidence="6 8" id="KW-1133">Transmembrane helix</keyword>
<evidence type="ECO:0000256" key="3">
    <source>
        <dbReference type="ARBA" id="ARBA00022475"/>
    </source>
</evidence>
<reference evidence="9" key="1">
    <citation type="submission" date="2021-11" db="EMBL/GenBank/DDBJ databases">
        <authorList>
            <consortium name="Genoscope - CEA"/>
            <person name="William W."/>
        </authorList>
    </citation>
    <scope>NUCLEOTIDE SEQUENCE</scope>
</reference>
<dbReference type="InterPro" id="IPR026046">
    <property type="entry name" value="UBIAD1"/>
</dbReference>
<dbReference type="Pfam" id="PF01040">
    <property type="entry name" value="UbiA"/>
    <property type="match status" value="1"/>
</dbReference>
<feature type="transmembrane region" description="Helical" evidence="8">
    <location>
        <begin position="198"/>
        <end position="216"/>
    </location>
</feature>
<comment type="subcellular location">
    <subcellularLocation>
        <location evidence="1">Membrane</location>
        <topology evidence="1">Multi-pass membrane protein</topology>
    </subcellularLocation>
</comment>
<evidence type="ECO:0000256" key="8">
    <source>
        <dbReference type="SAM" id="Phobius"/>
    </source>
</evidence>
<keyword evidence="2" id="KW-0474">Menaquinone biosynthesis</keyword>
<evidence type="ECO:0000256" key="6">
    <source>
        <dbReference type="ARBA" id="ARBA00022989"/>
    </source>
</evidence>